<evidence type="ECO:0000313" key="8">
    <source>
        <dbReference type="EMBL" id="KAL0065134.1"/>
    </source>
</evidence>
<dbReference type="Pfam" id="PF00083">
    <property type="entry name" value="Sugar_tr"/>
    <property type="match status" value="1"/>
</dbReference>
<dbReference type="Proteomes" id="UP001437256">
    <property type="component" value="Unassembled WGS sequence"/>
</dbReference>
<proteinExistence type="inferred from homology"/>
<feature type="transmembrane region" description="Helical" evidence="6">
    <location>
        <begin position="225"/>
        <end position="247"/>
    </location>
</feature>
<feature type="transmembrane region" description="Helical" evidence="6">
    <location>
        <begin position="153"/>
        <end position="174"/>
    </location>
</feature>
<accession>A0ABR2ZVF0</accession>
<dbReference type="PANTHER" id="PTHR48022:SF20">
    <property type="entry name" value="MAJOR FACILITATOR SUPERFAMILY (MFS) PROFILE DOMAIN-CONTAINING PROTEIN-RELATED"/>
    <property type="match status" value="1"/>
</dbReference>
<dbReference type="InterPro" id="IPR020846">
    <property type="entry name" value="MFS_dom"/>
</dbReference>
<comment type="similarity">
    <text evidence="2">Belongs to the major facilitator superfamily. Sugar transporter (TC 2.A.1.1) family.</text>
</comment>
<dbReference type="PROSITE" id="PS50850">
    <property type="entry name" value="MFS"/>
    <property type="match status" value="1"/>
</dbReference>
<feature type="transmembrane region" description="Helical" evidence="6">
    <location>
        <begin position="63"/>
        <end position="81"/>
    </location>
</feature>
<dbReference type="EMBL" id="JBBXMP010000052">
    <property type="protein sequence ID" value="KAL0065134.1"/>
    <property type="molecule type" value="Genomic_DNA"/>
</dbReference>
<dbReference type="InterPro" id="IPR005829">
    <property type="entry name" value="Sugar_transporter_CS"/>
</dbReference>
<dbReference type="PROSITE" id="PS00217">
    <property type="entry name" value="SUGAR_TRANSPORT_2"/>
    <property type="match status" value="1"/>
</dbReference>
<dbReference type="PANTHER" id="PTHR48022">
    <property type="entry name" value="PLASTIDIC GLUCOSE TRANSPORTER 4"/>
    <property type="match status" value="1"/>
</dbReference>
<name>A0ABR2ZVF0_9AGAR</name>
<dbReference type="Gene3D" id="1.20.1250.20">
    <property type="entry name" value="MFS general substrate transporter like domains"/>
    <property type="match status" value="1"/>
</dbReference>
<evidence type="ECO:0000256" key="4">
    <source>
        <dbReference type="ARBA" id="ARBA00022989"/>
    </source>
</evidence>
<keyword evidence="4 6" id="KW-1133">Transmembrane helix</keyword>
<comment type="caution">
    <text evidence="8">The sequence shown here is derived from an EMBL/GenBank/DDBJ whole genome shotgun (WGS) entry which is preliminary data.</text>
</comment>
<feature type="domain" description="Major facilitator superfamily (MFS) profile" evidence="7">
    <location>
        <begin position="34"/>
        <end position="345"/>
    </location>
</feature>
<evidence type="ECO:0000256" key="3">
    <source>
        <dbReference type="ARBA" id="ARBA00022692"/>
    </source>
</evidence>
<evidence type="ECO:0000256" key="5">
    <source>
        <dbReference type="ARBA" id="ARBA00023136"/>
    </source>
</evidence>
<evidence type="ECO:0000313" key="9">
    <source>
        <dbReference type="Proteomes" id="UP001437256"/>
    </source>
</evidence>
<gene>
    <name evidence="8" type="ORF">AAF712_007970</name>
</gene>
<sequence length="345" mass="37630">MAPTSGPLTSSRRQALAGESGWAGLVKNRRIFAIAVFASLGGLLYGQNALLKYHDIIVLTLSGRLLQVITRSLTAIVLLRSMHSFVDRMGDAATDDGKKGWLVAILELGAWVGVLVTGYLADKFSRKYTIVIAVVVFCVGVIVQTAAKAADSIYGGRFVTGLGVGSLSMCVPLYNAELAPPEVRGSLVALQQLAITLGIMVSFWIDYGTNFIGGTGETQHEAAWRIPLALQLVPAVILGVGILFMPFSPRWLVNQGREDEALAVLARARQLPADNELVQIEFLYVESRPESICQDLTFLTREIKAQYLFEKETSEARFPQYQDGSFSSNFSLGLREYLSLFTNKG</sequence>
<dbReference type="InterPro" id="IPR005828">
    <property type="entry name" value="MFS_sugar_transport-like"/>
</dbReference>
<feature type="transmembrane region" description="Helical" evidence="6">
    <location>
        <begin position="31"/>
        <end position="51"/>
    </location>
</feature>
<organism evidence="8 9">
    <name type="scientific">Marasmius tenuissimus</name>
    <dbReference type="NCBI Taxonomy" id="585030"/>
    <lineage>
        <taxon>Eukaryota</taxon>
        <taxon>Fungi</taxon>
        <taxon>Dikarya</taxon>
        <taxon>Basidiomycota</taxon>
        <taxon>Agaricomycotina</taxon>
        <taxon>Agaricomycetes</taxon>
        <taxon>Agaricomycetidae</taxon>
        <taxon>Agaricales</taxon>
        <taxon>Marasmiineae</taxon>
        <taxon>Marasmiaceae</taxon>
        <taxon>Marasmius</taxon>
    </lineage>
</organism>
<protein>
    <recommendedName>
        <fullName evidence="7">Major facilitator superfamily (MFS) profile domain-containing protein</fullName>
    </recommendedName>
</protein>
<reference evidence="8 9" key="1">
    <citation type="submission" date="2024-05" db="EMBL/GenBank/DDBJ databases">
        <title>A draft genome resource for the thread blight pathogen Marasmius tenuissimus strain MS-2.</title>
        <authorList>
            <person name="Yulfo-Soto G.E."/>
            <person name="Baruah I.K."/>
            <person name="Amoako-Attah I."/>
            <person name="Bukari Y."/>
            <person name="Meinhardt L.W."/>
            <person name="Bailey B.A."/>
            <person name="Cohen S.P."/>
        </authorList>
    </citation>
    <scope>NUCLEOTIDE SEQUENCE [LARGE SCALE GENOMIC DNA]</scope>
    <source>
        <strain evidence="8 9">MS-2</strain>
    </source>
</reference>
<feature type="transmembrane region" description="Helical" evidence="6">
    <location>
        <begin position="101"/>
        <end position="121"/>
    </location>
</feature>
<keyword evidence="5 6" id="KW-0472">Membrane</keyword>
<dbReference type="InterPro" id="IPR036259">
    <property type="entry name" value="MFS_trans_sf"/>
</dbReference>
<feature type="transmembrane region" description="Helical" evidence="6">
    <location>
        <begin position="128"/>
        <end position="147"/>
    </location>
</feature>
<keyword evidence="9" id="KW-1185">Reference proteome</keyword>
<comment type="subcellular location">
    <subcellularLocation>
        <location evidence="1">Membrane</location>
        <topology evidence="1">Multi-pass membrane protein</topology>
    </subcellularLocation>
</comment>
<dbReference type="SUPFAM" id="SSF103473">
    <property type="entry name" value="MFS general substrate transporter"/>
    <property type="match status" value="1"/>
</dbReference>
<evidence type="ECO:0000256" key="2">
    <source>
        <dbReference type="ARBA" id="ARBA00010992"/>
    </source>
</evidence>
<evidence type="ECO:0000259" key="7">
    <source>
        <dbReference type="PROSITE" id="PS50850"/>
    </source>
</evidence>
<keyword evidence="3 6" id="KW-0812">Transmembrane</keyword>
<feature type="transmembrane region" description="Helical" evidence="6">
    <location>
        <begin position="186"/>
        <end position="205"/>
    </location>
</feature>
<evidence type="ECO:0000256" key="1">
    <source>
        <dbReference type="ARBA" id="ARBA00004141"/>
    </source>
</evidence>
<dbReference type="InterPro" id="IPR050360">
    <property type="entry name" value="MFS_Sugar_Transporters"/>
</dbReference>
<evidence type="ECO:0000256" key="6">
    <source>
        <dbReference type="SAM" id="Phobius"/>
    </source>
</evidence>